<dbReference type="GO" id="GO:0004350">
    <property type="term" value="F:glutamate-5-semialdehyde dehydrogenase activity"/>
    <property type="evidence" value="ECO:0007669"/>
    <property type="project" value="UniProtKB-UniRule"/>
</dbReference>
<dbReference type="GO" id="GO:0005737">
    <property type="term" value="C:cytoplasm"/>
    <property type="evidence" value="ECO:0007669"/>
    <property type="project" value="UniProtKB-SubCell"/>
</dbReference>
<evidence type="ECO:0000256" key="4">
    <source>
        <dbReference type="ARBA" id="ARBA00022857"/>
    </source>
</evidence>
<evidence type="ECO:0000259" key="8">
    <source>
        <dbReference type="Pfam" id="PF00171"/>
    </source>
</evidence>
<keyword evidence="3 7" id="KW-0641">Proline biosynthesis</keyword>
<dbReference type="EC" id="1.2.1.41" evidence="7"/>
<evidence type="ECO:0000313" key="10">
    <source>
        <dbReference type="Proteomes" id="UP000053370"/>
    </source>
</evidence>
<comment type="pathway">
    <text evidence="1 7">Amino-acid biosynthesis; L-proline biosynthesis; L-glutamate 5-semialdehyde from L-glutamate: step 2/2.</text>
</comment>
<dbReference type="Proteomes" id="UP000053370">
    <property type="component" value="Unassembled WGS sequence"/>
</dbReference>
<dbReference type="PANTHER" id="PTHR11063:SF8">
    <property type="entry name" value="DELTA-1-PYRROLINE-5-CARBOXYLATE SYNTHASE"/>
    <property type="match status" value="1"/>
</dbReference>
<comment type="subcellular location">
    <subcellularLocation>
        <location evidence="7">Cytoplasm</location>
    </subcellularLocation>
</comment>
<organism evidence="9">
    <name type="scientific">Flexilinea flocculi</name>
    <dbReference type="NCBI Taxonomy" id="1678840"/>
    <lineage>
        <taxon>Bacteria</taxon>
        <taxon>Bacillati</taxon>
        <taxon>Chloroflexota</taxon>
        <taxon>Anaerolineae</taxon>
        <taxon>Anaerolineales</taxon>
        <taxon>Anaerolineaceae</taxon>
        <taxon>Flexilinea</taxon>
    </lineage>
</organism>
<dbReference type="InterPro" id="IPR000965">
    <property type="entry name" value="GPR_dom"/>
</dbReference>
<evidence type="ECO:0000256" key="1">
    <source>
        <dbReference type="ARBA" id="ARBA00004985"/>
    </source>
</evidence>
<evidence type="ECO:0000256" key="2">
    <source>
        <dbReference type="ARBA" id="ARBA00022605"/>
    </source>
</evidence>
<dbReference type="InterPro" id="IPR016162">
    <property type="entry name" value="Ald_DH_N"/>
</dbReference>
<evidence type="ECO:0000256" key="3">
    <source>
        <dbReference type="ARBA" id="ARBA00022650"/>
    </source>
</evidence>
<dbReference type="InterPro" id="IPR012134">
    <property type="entry name" value="Glu-5-SA_DH"/>
</dbReference>
<dbReference type="RefSeq" id="WP_062280201.1">
    <property type="nucleotide sequence ID" value="NZ_DF968181.1"/>
</dbReference>
<dbReference type="PATRIC" id="fig|1678840.3.peg.1936"/>
<dbReference type="SUPFAM" id="SSF53720">
    <property type="entry name" value="ALDH-like"/>
    <property type="match status" value="1"/>
</dbReference>
<keyword evidence="7" id="KW-0963">Cytoplasm</keyword>
<evidence type="ECO:0000256" key="7">
    <source>
        <dbReference type="HAMAP-Rule" id="MF_00412"/>
    </source>
</evidence>
<proteinExistence type="inferred from homology"/>
<dbReference type="Gene3D" id="3.40.605.10">
    <property type="entry name" value="Aldehyde Dehydrogenase, Chain A, domain 1"/>
    <property type="match status" value="1"/>
</dbReference>
<keyword evidence="4 7" id="KW-0521">NADP</keyword>
<dbReference type="STRING" id="1678840.ATC1_13612"/>
<dbReference type="PIRSF" id="PIRSF000151">
    <property type="entry name" value="GPR"/>
    <property type="match status" value="1"/>
</dbReference>
<dbReference type="OrthoDB" id="9809970at2"/>
<dbReference type="AlphaFoldDB" id="A0A0S7BK16"/>
<dbReference type="NCBIfam" id="TIGR00407">
    <property type="entry name" value="proA"/>
    <property type="match status" value="1"/>
</dbReference>
<dbReference type="PANTHER" id="PTHR11063">
    <property type="entry name" value="GLUTAMATE SEMIALDEHYDE DEHYDROGENASE"/>
    <property type="match status" value="1"/>
</dbReference>
<dbReference type="FunFam" id="3.40.309.10:FF:000006">
    <property type="entry name" value="Gamma-glutamyl phosphate reductase"/>
    <property type="match status" value="1"/>
</dbReference>
<evidence type="ECO:0000256" key="6">
    <source>
        <dbReference type="ARBA" id="ARBA00049024"/>
    </source>
</evidence>
<keyword evidence="2 7" id="KW-0028">Amino-acid biosynthesis</keyword>
<keyword evidence="10" id="KW-1185">Reference proteome</keyword>
<dbReference type="NCBIfam" id="NF001221">
    <property type="entry name" value="PRK00197.1"/>
    <property type="match status" value="1"/>
</dbReference>
<dbReference type="GO" id="GO:0055129">
    <property type="term" value="P:L-proline biosynthetic process"/>
    <property type="evidence" value="ECO:0007669"/>
    <property type="project" value="UniProtKB-UniRule"/>
</dbReference>
<protein>
    <recommendedName>
        <fullName evidence="7">Gamma-glutamyl phosphate reductase</fullName>
        <shortName evidence="7">GPR</shortName>
        <ecNumber evidence="7">1.2.1.41</ecNumber>
    </recommendedName>
    <alternativeName>
        <fullName evidence="7">Glutamate-5-semialdehyde dehydrogenase</fullName>
    </alternativeName>
    <alternativeName>
        <fullName evidence="7">Glutamyl-gamma-semialdehyde dehydrogenase</fullName>
        <shortName evidence="7">GSA dehydrogenase</shortName>
    </alternativeName>
</protein>
<evidence type="ECO:0000256" key="5">
    <source>
        <dbReference type="ARBA" id="ARBA00023002"/>
    </source>
</evidence>
<gene>
    <name evidence="7" type="primary">proA</name>
    <name evidence="9" type="ORF">ATC1_13612</name>
</gene>
<feature type="domain" description="Aldehyde dehydrogenase" evidence="8">
    <location>
        <begin position="9"/>
        <end position="275"/>
    </location>
</feature>
<evidence type="ECO:0000313" key="9">
    <source>
        <dbReference type="EMBL" id="GAP40634.1"/>
    </source>
</evidence>
<dbReference type="CDD" id="cd07079">
    <property type="entry name" value="ALDH_F18-19_ProA-GPR"/>
    <property type="match status" value="1"/>
</dbReference>
<dbReference type="Gene3D" id="3.40.309.10">
    <property type="entry name" value="Aldehyde Dehydrogenase, Chain A, domain 2"/>
    <property type="match status" value="1"/>
</dbReference>
<keyword evidence="5 7" id="KW-0560">Oxidoreductase</keyword>
<dbReference type="InterPro" id="IPR016161">
    <property type="entry name" value="Ald_DH/histidinol_DH"/>
</dbReference>
<dbReference type="InterPro" id="IPR020593">
    <property type="entry name" value="G-glutamylP_reductase_CS"/>
</dbReference>
<sequence length="421" mass="46595">MIDLNLMGKKAREASYILSGIQTEKKNLFLNKLAETLEMRMSEILSENAEDVSASKNVLTPAMVDRLTLTADRIHGIIRDVLNVSRLSDPVGEIFSPMEHKEGLKICKKRVPIGVIAVIYESRPNVTIDSACLMIKSGNASILRGGKETIRTNSVLIACVRDALDQSGIPADAVQFIDTPDRNIMMELLQMDESIDMLIPRGGAGLHDFCRKNSRIPVITGGIGICHLFVDKTADQEKSIRVIQNAKVQRPTVCNAIETILVDQSIASDFIPKVCSVLSLSGVRFKVDQTAYEILNETKNPNLMYDLAEKNDFDTEWLSLILGIKVVCNVDEAIQHIQLHSTKHSDGILTENAENAQKFIEKVNSACVYVNASTRFTDGAELGLGAEIAISTQPLHARGPMALQELTTYKWIIQGDYHFRK</sequence>
<dbReference type="PROSITE" id="PS01223">
    <property type="entry name" value="PROA"/>
    <property type="match status" value="1"/>
</dbReference>
<dbReference type="Pfam" id="PF00171">
    <property type="entry name" value="Aldedh"/>
    <property type="match status" value="1"/>
</dbReference>
<comment type="catalytic activity">
    <reaction evidence="6 7">
        <text>L-glutamate 5-semialdehyde + phosphate + NADP(+) = L-glutamyl 5-phosphate + NADPH + H(+)</text>
        <dbReference type="Rhea" id="RHEA:19541"/>
        <dbReference type="ChEBI" id="CHEBI:15378"/>
        <dbReference type="ChEBI" id="CHEBI:43474"/>
        <dbReference type="ChEBI" id="CHEBI:57783"/>
        <dbReference type="ChEBI" id="CHEBI:58066"/>
        <dbReference type="ChEBI" id="CHEBI:58274"/>
        <dbReference type="ChEBI" id="CHEBI:58349"/>
        <dbReference type="EC" id="1.2.1.41"/>
    </reaction>
</comment>
<comment type="function">
    <text evidence="7">Catalyzes the NADPH-dependent reduction of L-glutamate 5-phosphate into L-glutamate 5-semialdehyde and phosphate. The product spontaneously undergoes cyclization to form 1-pyrroline-5-carboxylate.</text>
</comment>
<dbReference type="UniPathway" id="UPA00098">
    <property type="reaction ID" value="UER00360"/>
</dbReference>
<dbReference type="InterPro" id="IPR015590">
    <property type="entry name" value="Aldehyde_DH_dom"/>
</dbReference>
<dbReference type="InterPro" id="IPR016163">
    <property type="entry name" value="Ald_DH_C"/>
</dbReference>
<reference evidence="9" key="1">
    <citation type="journal article" date="2015" name="Genome Announc.">
        <title>Draft Genome Sequence of Anaerolineae Strain TC1, a Novel Isolate from a Methanogenic Wastewater Treatment System.</title>
        <authorList>
            <person name="Matsuura N."/>
            <person name="Tourlousse D.M."/>
            <person name="Sun L."/>
            <person name="Toyonaga M."/>
            <person name="Kuroda K."/>
            <person name="Ohashi A."/>
            <person name="Cruz R."/>
            <person name="Yamaguchi T."/>
            <person name="Sekiguchi Y."/>
        </authorList>
    </citation>
    <scope>NUCLEOTIDE SEQUENCE [LARGE SCALE GENOMIC DNA]</scope>
    <source>
        <strain evidence="9">TC1</strain>
    </source>
</reference>
<dbReference type="EMBL" id="DF968181">
    <property type="protein sequence ID" value="GAP40634.1"/>
    <property type="molecule type" value="Genomic_DNA"/>
</dbReference>
<accession>A0A0S7BK16</accession>
<dbReference type="HAMAP" id="MF_00412">
    <property type="entry name" value="ProA"/>
    <property type="match status" value="1"/>
</dbReference>
<dbReference type="GO" id="GO:0050661">
    <property type="term" value="F:NADP binding"/>
    <property type="evidence" value="ECO:0007669"/>
    <property type="project" value="InterPro"/>
</dbReference>
<comment type="similarity">
    <text evidence="7">Belongs to the gamma-glutamyl phosphate reductase family.</text>
</comment>
<name>A0A0S7BK16_9CHLR</name>